<sequence length="1029" mass="115710">MIRQPSDTYVRKVRSKDTVGRRKILERMSEIDEIMLTKFVSEVVDASDQVGQALVNDIAQIERENVRRSLIQSIVGLSVGGVVNLGSCPNTPNSDNNNNKNDKNELSAVPRQTVACCVRILTAALREPARNLGSEAALLVDAAFGLRNLASRSQSSEIESMVPDSEEIALRAFSWLSLIVDISLNNMPIAINTDSEPDAEQALLETLTVVTRSPRFQNNANLEASLKFLFEALRYSELESLNLDMVNFLFANLTSRSHSRLFCICILFSEYQGSQFVSELKTRTESAIKQLDRIETLFGLAAIFVIEKASRTLSFKQGNLPQPPEQQQSTREFYHSWLNKIIASANRRTHQFLVSLFQETYTNFPLDFIIANVLAIRNHPPFKTLLTEIKSHLAEATVSDIGNEQKLVNAGLMVANEKRPTFGKFMQEFLSTGQVPKSLYMEILVNDAWYKTQFLPKLIKRGNEADDIFWKAQQNLFDILRKAGRVPSSFLASLPELRRPPSSSSQQSRLSLADFSAIENRLETCLHVFIELEEPSAENNNADGETFEQDCISSIASLFRSIEALQKIPSEFLSNQHKQKAASIFSVDILSGDLQVSGSVFLCSKSIIAIADCILAAFAKAKSFSNVMECRLSEIMRLFVTEMPTCVAALVLRVYSIIYGAIDGLNRRQCLVIARVLYHLIILLPDEYFGDSFGEEETDGNLVGVGGKNKLPTGITGARNRIMHPFFWKYMIVECLEHVDLIMQTYARILQSKTQSQRQAIDGALNNAENTANTLSVPEQRFFEKKPRFNTASMLLDRYREISERKNFLSSSLATDFVARPNYLTSGGTLNVYNWTVWELSCGTKFGAVFQRTRYIRGKINGFLNDLSCVDEKNQNIGSLRVCAEILRAICKYASFTAAQLGSQFFDISESIMCLEVVLNEVLNRIEKSPVLPLIKGRMQVLFGFLEHEHFGVFFNLFSVIPVSVLWNFAGTQAEIPNFDTDIAKFWEEKFLLAVGFVSWDILIHAAGVVFNALNFTNQQEFCIQVCDN</sequence>
<evidence type="ECO:0000313" key="4">
    <source>
        <dbReference type="Proteomes" id="UP001211907"/>
    </source>
</evidence>
<keyword evidence="2" id="KW-0472">Membrane</keyword>
<comment type="caution">
    <text evidence="3">The sequence shown here is derived from an EMBL/GenBank/DDBJ whole genome shotgun (WGS) entry which is preliminary data.</text>
</comment>
<accession>A0AAD5XF00</accession>
<organism evidence="3 4">
    <name type="scientific">Physocladia obscura</name>
    <dbReference type="NCBI Taxonomy" id="109957"/>
    <lineage>
        <taxon>Eukaryota</taxon>
        <taxon>Fungi</taxon>
        <taxon>Fungi incertae sedis</taxon>
        <taxon>Chytridiomycota</taxon>
        <taxon>Chytridiomycota incertae sedis</taxon>
        <taxon>Chytridiomycetes</taxon>
        <taxon>Chytridiales</taxon>
        <taxon>Chytriomycetaceae</taxon>
        <taxon>Physocladia</taxon>
    </lineage>
</organism>
<keyword evidence="4" id="KW-1185">Reference proteome</keyword>
<dbReference type="EMBL" id="JADGJH010001719">
    <property type="protein sequence ID" value="KAJ3110525.1"/>
    <property type="molecule type" value="Genomic_DNA"/>
</dbReference>
<proteinExistence type="predicted"/>
<keyword evidence="2" id="KW-1133">Transmembrane helix</keyword>
<feature type="compositionally biased region" description="Low complexity" evidence="1">
    <location>
        <begin position="87"/>
        <end position="99"/>
    </location>
</feature>
<feature type="region of interest" description="Disordered" evidence="1">
    <location>
        <begin position="87"/>
        <end position="106"/>
    </location>
</feature>
<keyword evidence="2" id="KW-0812">Transmembrane</keyword>
<dbReference type="Proteomes" id="UP001211907">
    <property type="component" value="Unassembled WGS sequence"/>
</dbReference>
<reference evidence="3" key="1">
    <citation type="submission" date="2020-05" db="EMBL/GenBank/DDBJ databases">
        <title>Phylogenomic resolution of chytrid fungi.</title>
        <authorList>
            <person name="Stajich J.E."/>
            <person name="Amses K."/>
            <person name="Simmons R."/>
            <person name="Seto K."/>
            <person name="Myers J."/>
            <person name="Bonds A."/>
            <person name="Quandt C.A."/>
            <person name="Barry K."/>
            <person name="Liu P."/>
            <person name="Grigoriev I."/>
            <person name="Longcore J.E."/>
            <person name="James T.Y."/>
        </authorList>
    </citation>
    <scope>NUCLEOTIDE SEQUENCE</scope>
    <source>
        <strain evidence="3">JEL0513</strain>
    </source>
</reference>
<evidence type="ECO:0000256" key="2">
    <source>
        <dbReference type="SAM" id="Phobius"/>
    </source>
</evidence>
<protein>
    <submittedName>
        <fullName evidence="3">Uncharacterized protein</fullName>
    </submittedName>
</protein>
<evidence type="ECO:0000256" key="1">
    <source>
        <dbReference type="SAM" id="MobiDB-lite"/>
    </source>
</evidence>
<dbReference type="AlphaFoldDB" id="A0AAD5XF00"/>
<feature type="transmembrane region" description="Helical" evidence="2">
    <location>
        <begin position="991"/>
        <end position="1014"/>
    </location>
</feature>
<evidence type="ECO:0000313" key="3">
    <source>
        <dbReference type="EMBL" id="KAJ3110525.1"/>
    </source>
</evidence>
<name>A0AAD5XF00_9FUNG</name>
<feature type="transmembrane region" description="Helical" evidence="2">
    <location>
        <begin position="951"/>
        <end position="970"/>
    </location>
</feature>
<gene>
    <name evidence="3" type="ORF">HK100_003005</name>
</gene>